<reference evidence="2 3" key="1">
    <citation type="journal article" date="2020" name="Cell">
        <title>Large-Scale Comparative Analyses of Tick Genomes Elucidate Their Genetic Diversity and Vector Capacities.</title>
        <authorList>
            <consortium name="Tick Genome and Microbiome Consortium (TIGMIC)"/>
            <person name="Jia N."/>
            <person name="Wang J."/>
            <person name="Shi W."/>
            <person name="Du L."/>
            <person name="Sun Y."/>
            <person name="Zhan W."/>
            <person name="Jiang J.F."/>
            <person name="Wang Q."/>
            <person name="Zhang B."/>
            <person name="Ji P."/>
            <person name="Bell-Sakyi L."/>
            <person name="Cui X.M."/>
            <person name="Yuan T.T."/>
            <person name="Jiang B.G."/>
            <person name="Yang W.F."/>
            <person name="Lam T.T."/>
            <person name="Chang Q.C."/>
            <person name="Ding S.J."/>
            <person name="Wang X.J."/>
            <person name="Zhu J.G."/>
            <person name="Ruan X.D."/>
            <person name="Zhao L."/>
            <person name="Wei J.T."/>
            <person name="Ye R.Z."/>
            <person name="Que T.C."/>
            <person name="Du C.H."/>
            <person name="Zhou Y.H."/>
            <person name="Cheng J.X."/>
            <person name="Dai P.F."/>
            <person name="Guo W.B."/>
            <person name="Han X.H."/>
            <person name="Huang E.J."/>
            <person name="Li L.F."/>
            <person name="Wei W."/>
            <person name="Gao Y.C."/>
            <person name="Liu J.Z."/>
            <person name="Shao H.Z."/>
            <person name="Wang X."/>
            <person name="Wang C.C."/>
            <person name="Yang T.C."/>
            <person name="Huo Q.B."/>
            <person name="Li W."/>
            <person name="Chen H.Y."/>
            <person name="Chen S.E."/>
            <person name="Zhou L.G."/>
            <person name="Ni X.B."/>
            <person name="Tian J.H."/>
            <person name="Sheng Y."/>
            <person name="Liu T."/>
            <person name="Pan Y.S."/>
            <person name="Xia L.Y."/>
            <person name="Li J."/>
            <person name="Zhao F."/>
            <person name="Cao W.C."/>
        </authorList>
    </citation>
    <scope>NUCLEOTIDE SEQUENCE [LARGE SCALE GENOMIC DNA]</scope>
    <source>
        <strain evidence="2">HaeL-2018</strain>
    </source>
</reference>
<dbReference type="InterPro" id="IPR007577">
    <property type="entry name" value="GlycoTrfase_DXD_sugar-bd_CS"/>
</dbReference>
<dbReference type="Pfam" id="PF04488">
    <property type="entry name" value="Gly_transf_sug"/>
    <property type="match status" value="1"/>
</dbReference>
<keyword evidence="1" id="KW-0472">Membrane</keyword>
<proteinExistence type="predicted"/>
<dbReference type="PANTHER" id="PTHR46830:SF1">
    <property type="entry name" value="ALPHA-1,4-N-ACETYLGLUCOSAMINYLTRANSFERASE"/>
    <property type="match status" value="1"/>
</dbReference>
<dbReference type="InterPro" id="IPR029044">
    <property type="entry name" value="Nucleotide-diphossugar_trans"/>
</dbReference>
<feature type="transmembrane region" description="Helical" evidence="1">
    <location>
        <begin position="15"/>
        <end position="31"/>
    </location>
</feature>
<dbReference type="PANTHER" id="PTHR46830">
    <property type="entry name" value="TRANSFERASE, PUTATIVE-RELATED"/>
    <property type="match status" value="1"/>
</dbReference>
<dbReference type="AlphaFoldDB" id="A0A9J6G3T6"/>
<protein>
    <submittedName>
        <fullName evidence="2">Uncharacterized protein</fullName>
    </submittedName>
</protein>
<name>A0A9J6G3T6_HAELO</name>
<evidence type="ECO:0000313" key="2">
    <source>
        <dbReference type="EMBL" id="KAH9370178.1"/>
    </source>
</evidence>
<sequence length="234" mass="27170">MRLSILVAFSSRSNLLKVLGICLGIAVLLYLRRTPRHPVPDFFCWDSPVAEVNVTVHEDRYVPNFVHFIRLGNKPLSFVEVVCIRAAWIQQRPDILMIHCDNCSATKRSPSWKHIKDIPRLSLRYVENPKTIFGKELSSVQHASDFVRIKVLRKYGGIYLDGDAYLVKSLDRYRRYDLAIGWPPGQYVGTQVIVAHKDAEYLRLWYDSYHDYRPFFVVLQRGRASDQEIPPFSS</sequence>
<dbReference type="Proteomes" id="UP000821853">
    <property type="component" value="Chromosome 3"/>
</dbReference>
<dbReference type="VEuPathDB" id="VectorBase:HLOH_049432"/>
<evidence type="ECO:0000256" key="1">
    <source>
        <dbReference type="SAM" id="Phobius"/>
    </source>
</evidence>
<keyword evidence="3" id="KW-1185">Reference proteome</keyword>
<dbReference type="OMA" id="YVHPRIG"/>
<dbReference type="OrthoDB" id="409543at2759"/>
<evidence type="ECO:0000313" key="3">
    <source>
        <dbReference type="Proteomes" id="UP000821853"/>
    </source>
</evidence>
<comment type="caution">
    <text evidence="2">The sequence shown here is derived from an EMBL/GenBank/DDBJ whole genome shotgun (WGS) entry which is preliminary data.</text>
</comment>
<dbReference type="EMBL" id="JABSTR010000005">
    <property type="protein sequence ID" value="KAH9370178.1"/>
    <property type="molecule type" value="Genomic_DNA"/>
</dbReference>
<accession>A0A9J6G3T6</accession>
<organism evidence="2 3">
    <name type="scientific">Haemaphysalis longicornis</name>
    <name type="common">Bush tick</name>
    <dbReference type="NCBI Taxonomy" id="44386"/>
    <lineage>
        <taxon>Eukaryota</taxon>
        <taxon>Metazoa</taxon>
        <taxon>Ecdysozoa</taxon>
        <taxon>Arthropoda</taxon>
        <taxon>Chelicerata</taxon>
        <taxon>Arachnida</taxon>
        <taxon>Acari</taxon>
        <taxon>Parasitiformes</taxon>
        <taxon>Ixodida</taxon>
        <taxon>Ixodoidea</taxon>
        <taxon>Ixodidae</taxon>
        <taxon>Haemaphysalinae</taxon>
        <taxon>Haemaphysalis</taxon>
    </lineage>
</organism>
<keyword evidence="1" id="KW-1133">Transmembrane helix</keyword>
<dbReference type="SUPFAM" id="SSF53448">
    <property type="entry name" value="Nucleotide-diphospho-sugar transferases"/>
    <property type="match status" value="1"/>
</dbReference>
<dbReference type="Gene3D" id="3.90.550.20">
    <property type="match status" value="1"/>
</dbReference>
<gene>
    <name evidence="2" type="ORF">HPB48_013100</name>
</gene>
<keyword evidence="1" id="KW-0812">Transmembrane</keyword>